<proteinExistence type="predicted"/>
<evidence type="ECO:0000313" key="1">
    <source>
        <dbReference type="EMBL" id="GME95203.1"/>
    </source>
</evidence>
<keyword evidence="2" id="KW-1185">Reference proteome</keyword>
<organism evidence="1 2">
    <name type="scientific">Ambrosiozyma monospora</name>
    <name type="common">Yeast</name>
    <name type="synonym">Endomycopsis monosporus</name>
    <dbReference type="NCBI Taxonomy" id="43982"/>
    <lineage>
        <taxon>Eukaryota</taxon>
        <taxon>Fungi</taxon>
        <taxon>Dikarya</taxon>
        <taxon>Ascomycota</taxon>
        <taxon>Saccharomycotina</taxon>
        <taxon>Pichiomycetes</taxon>
        <taxon>Pichiales</taxon>
        <taxon>Pichiaceae</taxon>
        <taxon>Ambrosiozyma</taxon>
    </lineage>
</organism>
<gene>
    <name evidence="1" type="ORF">Amon02_000973800</name>
</gene>
<comment type="caution">
    <text evidence="1">The sequence shown here is derived from an EMBL/GenBank/DDBJ whole genome shotgun (WGS) entry which is preliminary data.</text>
</comment>
<name>A0ACB5TUR3_AMBMO</name>
<reference evidence="1" key="1">
    <citation type="submission" date="2023-04" db="EMBL/GenBank/DDBJ databases">
        <title>Ambrosiozyma monospora NBRC 10751.</title>
        <authorList>
            <person name="Ichikawa N."/>
            <person name="Sato H."/>
            <person name="Tonouchi N."/>
        </authorList>
    </citation>
    <scope>NUCLEOTIDE SEQUENCE</scope>
    <source>
        <strain evidence="1">NBRC 10751</strain>
    </source>
</reference>
<dbReference type="EMBL" id="BSXS01009307">
    <property type="protein sequence ID" value="GME95203.1"/>
    <property type="molecule type" value="Genomic_DNA"/>
</dbReference>
<sequence length="213" mass="23979">MFKALEEQSQLLSKSLKDPIYFADGHQNNGETNKFDVNFGLKKDVNKGFTDSKYLKVVEDVNDEMGKMLPKNAPGQHRTSVITLSSIESLIQQIYQDLNNYSECMIPIDSANSVDIKLFSVLPPPPDLDAADVPLATVNLKPMVDPYWDPTMERILPYINGINSIKRTSLLASADFELTKRCIMELFHYRTVAILDNVNLMSLLLKAHLVTCP</sequence>
<accession>A0ACB5TUR3</accession>
<evidence type="ECO:0000313" key="2">
    <source>
        <dbReference type="Proteomes" id="UP001165064"/>
    </source>
</evidence>
<protein>
    <submittedName>
        <fullName evidence="1">Unnamed protein product</fullName>
    </submittedName>
</protein>
<dbReference type="Proteomes" id="UP001165064">
    <property type="component" value="Unassembled WGS sequence"/>
</dbReference>